<reference evidence="3" key="1">
    <citation type="submission" date="2024-04" db="EMBL/GenBank/DDBJ databases">
        <title>Salinicola lusitanus LLJ914,a marine bacterium isolated from the Okinawa Trough.</title>
        <authorList>
            <person name="Li J."/>
        </authorList>
    </citation>
    <scope>NUCLEOTIDE SEQUENCE [LARGE SCALE GENOMIC DNA]</scope>
</reference>
<dbReference type="EMBL" id="JBBPFD010000011">
    <property type="protein sequence ID" value="KAK7907473.1"/>
    <property type="molecule type" value="Genomic_DNA"/>
</dbReference>
<name>A0AAW0NW93_9GOBI</name>
<evidence type="ECO:0000313" key="2">
    <source>
        <dbReference type="EMBL" id="KAK7907473.1"/>
    </source>
</evidence>
<evidence type="ECO:0000256" key="1">
    <source>
        <dbReference type="SAM" id="MobiDB-lite"/>
    </source>
</evidence>
<gene>
    <name evidence="2" type="ORF">WMY93_016085</name>
</gene>
<dbReference type="Proteomes" id="UP001460270">
    <property type="component" value="Unassembled WGS sequence"/>
</dbReference>
<dbReference type="InterPro" id="IPR038861">
    <property type="entry name" value="ADNP/ADNP2"/>
</dbReference>
<accession>A0AAW0NW93</accession>
<dbReference type="AlphaFoldDB" id="A0AAW0NW93"/>
<evidence type="ECO:0000313" key="3">
    <source>
        <dbReference type="Proteomes" id="UP001460270"/>
    </source>
</evidence>
<organism evidence="2 3">
    <name type="scientific">Mugilogobius chulae</name>
    <name type="common">yellowstripe goby</name>
    <dbReference type="NCBI Taxonomy" id="88201"/>
    <lineage>
        <taxon>Eukaryota</taxon>
        <taxon>Metazoa</taxon>
        <taxon>Chordata</taxon>
        <taxon>Craniata</taxon>
        <taxon>Vertebrata</taxon>
        <taxon>Euteleostomi</taxon>
        <taxon>Actinopterygii</taxon>
        <taxon>Neopterygii</taxon>
        <taxon>Teleostei</taxon>
        <taxon>Neoteleostei</taxon>
        <taxon>Acanthomorphata</taxon>
        <taxon>Gobiaria</taxon>
        <taxon>Gobiiformes</taxon>
        <taxon>Gobioidei</taxon>
        <taxon>Gobiidae</taxon>
        <taxon>Gobionellinae</taxon>
        <taxon>Mugilogobius</taxon>
    </lineage>
</organism>
<dbReference type="PANTHER" id="PTHR15740">
    <property type="entry name" value="NEUROPROTECTIVE PEPTIDE-CONTAINING PROTEIN"/>
    <property type="match status" value="1"/>
</dbReference>
<keyword evidence="3" id="KW-1185">Reference proteome</keyword>
<feature type="region of interest" description="Disordered" evidence="1">
    <location>
        <begin position="167"/>
        <end position="231"/>
    </location>
</feature>
<comment type="caution">
    <text evidence="2">The sequence shown here is derived from an EMBL/GenBank/DDBJ whole genome shotgun (WGS) entry which is preliminary data.</text>
</comment>
<protein>
    <submittedName>
        <fullName evidence="2">Uncharacterized protein</fullName>
    </submittedName>
</protein>
<dbReference type="PANTHER" id="PTHR15740:SF1">
    <property type="entry name" value="ACTIVITY-DEPENDENT NEUROPROTECTOR HOMEOBOX PROTEIN"/>
    <property type="match status" value="1"/>
</dbReference>
<feature type="compositionally biased region" description="Polar residues" evidence="1">
    <location>
        <begin position="182"/>
        <end position="191"/>
    </location>
</feature>
<dbReference type="GO" id="GO:0005634">
    <property type="term" value="C:nucleus"/>
    <property type="evidence" value="ECO:0007669"/>
    <property type="project" value="TreeGrafter"/>
</dbReference>
<dbReference type="GO" id="GO:0010468">
    <property type="term" value="P:regulation of gene expression"/>
    <property type="evidence" value="ECO:0007669"/>
    <property type="project" value="TreeGrafter"/>
</dbReference>
<proteinExistence type="predicted"/>
<sequence>MVASTITLHLVQCRAVGRSQAALALKAPLNVGTSGAGLLKRKLPMQGTSNPKRINLGKDFVATSGNQGESVDLVLDPSSFEHKTYEARKEFLTAYFNRRPYVSAQEKEKLAAKLWLWKADISSHFTVKQKVCEKHCRNSNVSVLLGFDMNALRKLKHDLIFEDRDPETTTVQRGFKSRAPNPDQSNSTTKPSACMETISIDSDSDTEMDNKQTKEGAGPNEAPVKMSETEASEVNCADAMETDTRPKLRQTFMNKRPQMEWKNPQMRYLCPQRRPKVRQECSSKRTQLNIHV</sequence>